<gene>
    <name evidence="2" type="ORF">NC653_038902</name>
</gene>
<evidence type="ECO:0000256" key="1">
    <source>
        <dbReference type="SAM" id="MobiDB-lite"/>
    </source>
</evidence>
<proteinExistence type="predicted"/>
<sequence>MVGGNLTQQEILRGERWSRGGLLFNLVFGPINPPSYAVTPPSNPEHRTSIVRAAYILKPSINKMDSGLLTEPSKVGKAQPISDDPRMSILTPEWGR</sequence>
<name>A0AAD6PPS1_9ROSI</name>
<reference evidence="2 3" key="1">
    <citation type="journal article" date="2023" name="Mol. Ecol. Resour.">
        <title>Chromosome-level genome assembly of a triploid poplar Populus alba 'Berolinensis'.</title>
        <authorList>
            <person name="Chen S."/>
            <person name="Yu Y."/>
            <person name="Wang X."/>
            <person name="Wang S."/>
            <person name="Zhang T."/>
            <person name="Zhou Y."/>
            <person name="He R."/>
            <person name="Meng N."/>
            <person name="Wang Y."/>
            <person name="Liu W."/>
            <person name="Liu Z."/>
            <person name="Liu J."/>
            <person name="Guo Q."/>
            <person name="Huang H."/>
            <person name="Sederoff R.R."/>
            <person name="Wang G."/>
            <person name="Qu G."/>
            <person name="Chen S."/>
        </authorList>
    </citation>
    <scope>NUCLEOTIDE SEQUENCE [LARGE SCALE GENOMIC DNA]</scope>
    <source>
        <strain evidence="2">SC-2020</strain>
    </source>
</reference>
<dbReference type="EMBL" id="JAQIZT010000018">
    <property type="protein sequence ID" value="KAJ6956831.1"/>
    <property type="molecule type" value="Genomic_DNA"/>
</dbReference>
<organism evidence="2 3">
    <name type="scientific">Populus alba x Populus x berolinensis</name>
    <dbReference type="NCBI Taxonomy" id="444605"/>
    <lineage>
        <taxon>Eukaryota</taxon>
        <taxon>Viridiplantae</taxon>
        <taxon>Streptophyta</taxon>
        <taxon>Embryophyta</taxon>
        <taxon>Tracheophyta</taxon>
        <taxon>Spermatophyta</taxon>
        <taxon>Magnoliopsida</taxon>
        <taxon>eudicotyledons</taxon>
        <taxon>Gunneridae</taxon>
        <taxon>Pentapetalae</taxon>
        <taxon>rosids</taxon>
        <taxon>fabids</taxon>
        <taxon>Malpighiales</taxon>
        <taxon>Salicaceae</taxon>
        <taxon>Saliceae</taxon>
        <taxon>Populus</taxon>
    </lineage>
</organism>
<evidence type="ECO:0000313" key="3">
    <source>
        <dbReference type="Proteomes" id="UP001164929"/>
    </source>
</evidence>
<evidence type="ECO:0000313" key="2">
    <source>
        <dbReference type="EMBL" id="KAJ6956831.1"/>
    </source>
</evidence>
<accession>A0AAD6PPS1</accession>
<keyword evidence="3" id="KW-1185">Reference proteome</keyword>
<feature type="region of interest" description="Disordered" evidence="1">
    <location>
        <begin position="67"/>
        <end position="96"/>
    </location>
</feature>
<dbReference type="Proteomes" id="UP001164929">
    <property type="component" value="Chromosome 18"/>
</dbReference>
<comment type="caution">
    <text evidence="2">The sequence shown here is derived from an EMBL/GenBank/DDBJ whole genome shotgun (WGS) entry which is preliminary data.</text>
</comment>
<protein>
    <submittedName>
        <fullName evidence="2">Uncharacterized protein</fullName>
    </submittedName>
</protein>
<dbReference type="AlphaFoldDB" id="A0AAD6PPS1"/>